<evidence type="ECO:0000313" key="4">
    <source>
        <dbReference type="Proteomes" id="UP000594364"/>
    </source>
</evidence>
<accession>A0A7S9PVY9</accession>
<evidence type="ECO:0000256" key="1">
    <source>
        <dbReference type="SAM" id="MobiDB-lite"/>
    </source>
</evidence>
<feature type="chain" id="PRO_5034793937" description="Secreted protein" evidence="2">
    <location>
        <begin position="29"/>
        <end position="129"/>
    </location>
</feature>
<sequence length="129" mass="14302">MARTTIVDLRHSLPCLFSWLAACANTRAAELVDSLPQYKAIIAHARNALHGILSIGNPSCLAARNRSSCPSARTSRHFVFPGLDPRLYGKDAYLRQRASPTVAMMPSDSIASGKRRRRLRKRVSTAREQ</sequence>
<dbReference type="EMBL" id="CP031387">
    <property type="protein sequence ID" value="QPH01407.1"/>
    <property type="molecule type" value="Genomic_DNA"/>
</dbReference>
<dbReference type="OrthoDB" id="2687876at2759"/>
<keyword evidence="2" id="KW-0732">Signal</keyword>
<evidence type="ECO:0008006" key="5">
    <source>
        <dbReference type="Google" id="ProtNLM"/>
    </source>
</evidence>
<evidence type="ECO:0000256" key="2">
    <source>
        <dbReference type="SAM" id="SignalP"/>
    </source>
</evidence>
<proteinExistence type="predicted"/>
<organism evidence="3 4">
    <name type="scientific">Epichloe festucae (strain Fl1)</name>
    <dbReference type="NCBI Taxonomy" id="877507"/>
    <lineage>
        <taxon>Eukaryota</taxon>
        <taxon>Fungi</taxon>
        <taxon>Dikarya</taxon>
        <taxon>Ascomycota</taxon>
        <taxon>Pezizomycotina</taxon>
        <taxon>Sordariomycetes</taxon>
        <taxon>Hypocreomycetidae</taxon>
        <taxon>Hypocreales</taxon>
        <taxon>Clavicipitaceae</taxon>
        <taxon>Epichloe</taxon>
    </lineage>
</organism>
<name>A0A7S9PVY9_EPIFF</name>
<evidence type="ECO:0000313" key="3">
    <source>
        <dbReference type="EMBL" id="QPH01407.1"/>
    </source>
</evidence>
<dbReference type="Proteomes" id="UP000594364">
    <property type="component" value="Chromosome 3"/>
</dbReference>
<feature type="compositionally biased region" description="Basic residues" evidence="1">
    <location>
        <begin position="113"/>
        <end position="129"/>
    </location>
</feature>
<reference evidence="3 4" key="1">
    <citation type="journal article" date="2018" name="PLoS Genet.">
        <title>Repeat elements organise 3D genome structure and mediate transcription in the filamentous fungus Epichloe festucae.</title>
        <authorList>
            <person name="Winter D.J."/>
            <person name="Ganley A.R.D."/>
            <person name="Young C.A."/>
            <person name="Liachko I."/>
            <person name="Schardl C.L."/>
            <person name="Dupont P.Y."/>
            <person name="Berry D."/>
            <person name="Ram A."/>
            <person name="Scott B."/>
            <person name="Cox M.P."/>
        </authorList>
    </citation>
    <scope>NUCLEOTIDE SEQUENCE [LARGE SCALE GENOMIC DNA]</scope>
    <source>
        <strain evidence="3 4">Fl1</strain>
    </source>
</reference>
<dbReference type="PROSITE" id="PS51257">
    <property type="entry name" value="PROKAR_LIPOPROTEIN"/>
    <property type="match status" value="1"/>
</dbReference>
<feature type="signal peptide" evidence="2">
    <location>
        <begin position="1"/>
        <end position="28"/>
    </location>
</feature>
<feature type="region of interest" description="Disordered" evidence="1">
    <location>
        <begin position="106"/>
        <end position="129"/>
    </location>
</feature>
<protein>
    <recommendedName>
        <fullName evidence="5">Secreted protein</fullName>
    </recommendedName>
</protein>
<keyword evidence="4" id="KW-1185">Reference proteome</keyword>
<gene>
    <name evidence="3" type="ORF">C2857_005607</name>
</gene>
<dbReference type="AlphaFoldDB" id="A0A7S9PVY9"/>